<dbReference type="Pfam" id="PF20388">
    <property type="entry name" value="DUF6683"/>
    <property type="match status" value="1"/>
</dbReference>
<dbReference type="Proteomes" id="UP000659124">
    <property type="component" value="Unassembled WGS sequence"/>
</dbReference>
<gene>
    <name evidence="2" type="ORF">ICL07_20225</name>
</gene>
<protein>
    <recommendedName>
        <fullName evidence="4">DUF4197 family protein</fullName>
    </recommendedName>
</protein>
<evidence type="ECO:0000256" key="1">
    <source>
        <dbReference type="SAM" id="SignalP"/>
    </source>
</evidence>
<feature type="chain" id="PRO_5046344152" description="DUF4197 family protein" evidence="1">
    <location>
        <begin position="23"/>
        <end position="255"/>
    </location>
</feature>
<name>A0ABR7TSU6_9BACT</name>
<evidence type="ECO:0008006" key="4">
    <source>
        <dbReference type="Google" id="ProtNLM"/>
    </source>
</evidence>
<evidence type="ECO:0000313" key="2">
    <source>
        <dbReference type="EMBL" id="MBC9932725.1"/>
    </source>
</evidence>
<sequence>MKRTIRCLLFVITGFISPSLSAQDIYISAYQGAVQTSNVVVGNILREDVVNEELESRTHNRGKQANIFAALPPAKPSSVPVKIRSGNFTPDPAVTQKVNATFIAQIAKASPDKKNEIAKIVNGGALQQEASRRLTNLGLNINNIVDVTVTYYTLMWQIINGKAATDKQIIAGYNQLAPGLSASTFLNGMSDRQKQEVSGNMVLVAMFAMTTYQGLAQRHDTRNLQRLQKGINDMLLQQQIDLSSVHLTDAGWVKK</sequence>
<dbReference type="EMBL" id="JACVFC010000003">
    <property type="protein sequence ID" value="MBC9932725.1"/>
    <property type="molecule type" value="Genomic_DNA"/>
</dbReference>
<comment type="caution">
    <text evidence="2">The sequence shown here is derived from an EMBL/GenBank/DDBJ whole genome shotgun (WGS) entry which is preliminary data.</text>
</comment>
<proteinExistence type="predicted"/>
<evidence type="ECO:0000313" key="3">
    <source>
        <dbReference type="Proteomes" id="UP000659124"/>
    </source>
</evidence>
<feature type="signal peptide" evidence="1">
    <location>
        <begin position="1"/>
        <end position="22"/>
    </location>
</feature>
<dbReference type="InterPro" id="IPR046505">
    <property type="entry name" value="DUF6683"/>
</dbReference>
<reference evidence="2 3" key="1">
    <citation type="submission" date="2020-09" db="EMBL/GenBank/DDBJ databases">
        <title>Genome sequences of type strains of Chitinophaga qingshengii and Chitinophaga varians.</title>
        <authorList>
            <person name="Kittiwongwattana C."/>
        </authorList>
    </citation>
    <scope>NUCLEOTIDE SEQUENCE [LARGE SCALE GENOMIC DNA]</scope>
    <source>
        <strain evidence="2 3">JCM 30026</strain>
    </source>
</reference>
<organism evidence="2 3">
    <name type="scientific">Chitinophaga qingshengii</name>
    <dbReference type="NCBI Taxonomy" id="1569794"/>
    <lineage>
        <taxon>Bacteria</taxon>
        <taxon>Pseudomonadati</taxon>
        <taxon>Bacteroidota</taxon>
        <taxon>Chitinophagia</taxon>
        <taxon>Chitinophagales</taxon>
        <taxon>Chitinophagaceae</taxon>
        <taxon>Chitinophaga</taxon>
    </lineage>
</organism>
<keyword evidence="3" id="KW-1185">Reference proteome</keyword>
<keyword evidence="1" id="KW-0732">Signal</keyword>
<accession>A0ABR7TSU6</accession>
<dbReference type="RefSeq" id="WP_188089863.1">
    <property type="nucleotide sequence ID" value="NZ_JACVFC010000003.1"/>
</dbReference>